<reference evidence="3" key="1">
    <citation type="journal article" date="2019" name="Int. J. Syst. Evol. Microbiol.">
        <title>The Global Catalogue of Microorganisms (GCM) 10K type strain sequencing project: providing services to taxonomists for standard genome sequencing and annotation.</title>
        <authorList>
            <consortium name="The Broad Institute Genomics Platform"/>
            <consortium name="The Broad Institute Genome Sequencing Center for Infectious Disease"/>
            <person name="Wu L."/>
            <person name="Ma J."/>
        </authorList>
    </citation>
    <scope>NUCLEOTIDE SEQUENCE [LARGE SCALE GENOMIC DNA]</scope>
    <source>
        <strain evidence="3">CGMCC 1.12811</strain>
    </source>
</reference>
<feature type="domain" description="FAD dependent oxidoreductase" evidence="1">
    <location>
        <begin position="19"/>
        <end position="342"/>
    </location>
</feature>
<dbReference type="EMBL" id="BMGA01000007">
    <property type="protein sequence ID" value="GGA83542.1"/>
    <property type="molecule type" value="Genomic_DNA"/>
</dbReference>
<dbReference type="InterPro" id="IPR006076">
    <property type="entry name" value="FAD-dep_OxRdtase"/>
</dbReference>
<dbReference type="SUPFAM" id="SSF51971">
    <property type="entry name" value="Nucleotide-binding domain"/>
    <property type="match status" value="1"/>
</dbReference>
<dbReference type="PANTHER" id="PTHR13847">
    <property type="entry name" value="SARCOSINE DEHYDROGENASE-RELATED"/>
    <property type="match status" value="1"/>
</dbReference>
<dbReference type="Gene3D" id="3.50.50.60">
    <property type="entry name" value="FAD/NAD(P)-binding domain"/>
    <property type="match status" value="1"/>
</dbReference>
<protein>
    <submittedName>
        <fullName evidence="2">FAD-dependent oxidoreductase</fullName>
    </submittedName>
</protein>
<evidence type="ECO:0000313" key="3">
    <source>
        <dbReference type="Proteomes" id="UP000658793"/>
    </source>
</evidence>
<accession>A0ABQ1HMP8</accession>
<name>A0ABQ1HMP8_9FLAO</name>
<comment type="caution">
    <text evidence="2">The sequence shown here is derived from an EMBL/GenBank/DDBJ whole genome shotgun (WGS) entry which is preliminary data.</text>
</comment>
<proteinExistence type="predicted"/>
<dbReference type="Pfam" id="PF01266">
    <property type="entry name" value="DAO"/>
    <property type="match status" value="1"/>
</dbReference>
<sequence length="366" mass="41299">MCLACFFSIFAFYFNGMIDYLVVGCGLAGISFSEIALANNKSIAVISDESQNSSKIAGGLYNPVILKRFSEVWQAQEQLVLMNQFYVNLEQKLKIKVDFKTPILRKFFSIEEQNNWFAASDKPSLVPFLSTSIITKKYAGIDSPFNYGEVLHTGYVDTASLLEHYKSYLLQEQFLLQESFDYEALEVFPESIRYKNIEAKHIIFAEGFGLHANPYFNSLPLDGTKGELFIIKAPELNLDVIINTSVFILPLGDGLFKVGATYNWKDKTDTPTEEGKQELVERIREIINCNFEIVSHFAGVRPTVRDRRPLVGTHADYKSIHLLNGLGTRGVMLGPAMAKALFDAIENGIPLDKEINIKRFEPKNKS</sequence>
<organism evidence="2 3">
    <name type="scientific">Flavobacterium palustre</name>
    <dbReference type="NCBI Taxonomy" id="1476463"/>
    <lineage>
        <taxon>Bacteria</taxon>
        <taxon>Pseudomonadati</taxon>
        <taxon>Bacteroidota</taxon>
        <taxon>Flavobacteriia</taxon>
        <taxon>Flavobacteriales</taxon>
        <taxon>Flavobacteriaceae</taxon>
        <taxon>Flavobacterium</taxon>
    </lineage>
</organism>
<dbReference type="Proteomes" id="UP000658793">
    <property type="component" value="Unassembled WGS sequence"/>
</dbReference>
<evidence type="ECO:0000313" key="2">
    <source>
        <dbReference type="EMBL" id="GGA83542.1"/>
    </source>
</evidence>
<dbReference type="InterPro" id="IPR036188">
    <property type="entry name" value="FAD/NAD-bd_sf"/>
</dbReference>
<dbReference type="SUPFAM" id="SSF54373">
    <property type="entry name" value="FAD-linked reductases, C-terminal domain"/>
    <property type="match status" value="1"/>
</dbReference>
<keyword evidence="3" id="KW-1185">Reference proteome</keyword>
<evidence type="ECO:0000259" key="1">
    <source>
        <dbReference type="Pfam" id="PF01266"/>
    </source>
</evidence>
<gene>
    <name evidence="2" type="primary">fjo30</name>
    <name evidence="2" type="ORF">GCM10008015_25490</name>
</gene>
<dbReference type="Gene3D" id="3.30.9.10">
    <property type="entry name" value="D-Amino Acid Oxidase, subunit A, domain 2"/>
    <property type="match status" value="1"/>
</dbReference>